<keyword evidence="4 9" id="KW-1003">Cell membrane</keyword>
<feature type="transmembrane region" description="Helical" evidence="9">
    <location>
        <begin position="80"/>
        <end position="99"/>
    </location>
</feature>
<comment type="similarity">
    <text evidence="3 9">Belongs to the CobD/CbiB family.</text>
</comment>
<reference evidence="10 11" key="1">
    <citation type="submission" date="2019-08" db="EMBL/GenBank/DDBJ databases">
        <title>Complete genome sequence of Kushneria sp. YCWA18, a halophilic phosphate-solubilizing bacterium isolated from Daqiao saltern in China.</title>
        <authorList>
            <person name="Du G.-X."/>
            <person name="Qu L.-Y."/>
        </authorList>
    </citation>
    <scope>NUCLEOTIDE SEQUENCE [LARGE SCALE GENOMIC DNA]</scope>
    <source>
        <strain evidence="10 11">YCWA18</strain>
    </source>
</reference>
<evidence type="ECO:0000256" key="1">
    <source>
        <dbReference type="ARBA" id="ARBA00004651"/>
    </source>
</evidence>
<dbReference type="HAMAP" id="MF_00024">
    <property type="entry name" value="CobD_CbiB"/>
    <property type="match status" value="1"/>
</dbReference>
<dbReference type="InterPro" id="IPR004485">
    <property type="entry name" value="Cobalamin_biosynth_CobD/CbiB"/>
</dbReference>
<dbReference type="NCBIfam" id="TIGR00380">
    <property type="entry name" value="cobal_cbiB"/>
    <property type="match status" value="1"/>
</dbReference>
<dbReference type="GO" id="GO:0005886">
    <property type="term" value="C:plasma membrane"/>
    <property type="evidence" value="ECO:0007669"/>
    <property type="project" value="UniProtKB-SubCell"/>
</dbReference>
<evidence type="ECO:0000256" key="8">
    <source>
        <dbReference type="ARBA" id="ARBA00023136"/>
    </source>
</evidence>
<dbReference type="GO" id="GO:0048472">
    <property type="term" value="F:threonine-phosphate decarboxylase activity"/>
    <property type="evidence" value="ECO:0007669"/>
    <property type="project" value="InterPro"/>
</dbReference>
<evidence type="ECO:0000313" key="11">
    <source>
        <dbReference type="Proteomes" id="UP000322553"/>
    </source>
</evidence>
<dbReference type="AlphaFoldDB" id="A0A5C1A054"/>
<keyword evidence="11" id="KW-1185">Reference proteome</keyword>
<keyword evidence="7 9" id="KW-1133">Transmembrane helix</keyword>
<evidence type="ECO:0000256" key="6">
    <source>
        <dbReference type="ARBA" id="ARBA00022692"/>
    </source>
</evidence>
<evidence type="ECO:0000256" key="3">
    <source>
        <dbReference type="ARBA" id="ARBA00006263"/>
    </source>
</evidence>
<protein>
    <recommendedName>
        <fullName evidence="9">Cobalamin biosynthesis protein CobD</fullName>
    </recommendedName>
</protein>
<feature type="transmembrane region" description="Helical" evidence="9">
    <location>
        <begin position="153"/>
        <end position="175"/>
    </location>
</feature>
<name>A0A5C1A054_9GAMM</name>
<accession>A0A5C1A054</accession>
<evidence type="ECO:0000256" key="7">
    <source>
        <dbReference type="ARBA" id="ARBA00022989"/>
    </source>
</evidence>
<dbReference type="PANTHER" id="PTHR34308:SF1">
    <property type="entry name" value="COBALAMIN BIOSYNTHESIS PROTEIN CBIB"/>
    <property type="match status" value="1"/>
</dbReference>
<dbReference type="GO" id="GO:0015420">
    <property type="term" value="F:ABC-type vitamin B12 transporter activity"/>
    <property type="evidence" value="ECO:0007669"/>
    <property type="project" value="UniProtKB-UniRule"/>
</dbReference>
<comment type="subcellular location">
    <subcellularLocation>
        <location evidence="1 9">Cell membrane</location>
        <topology evidence="1 9">Multi-pass membrane protein</topology>
    </subcellularLocation>
</comment>
<dbReference type="EMBL" id="CP043420">
    <property type="protein sequence ID" value="QEL11053.1"/>
    <property type="molecule type" value="Genomic_DNA"/>
</dbReference>
<keyword evidence="5 9" id="KW-0169">Cobalamin biosynthesis</keyword>
<comment type="function">
    <text evidence="9">Converts cobyric acid to cobinamide by the addition of aminopropanol on the F carboxylic group.</text>
</comment>
<dbReference type="RefSeq" id="WP_149054459.1">
    <property type="nucleotide sequence ID" value="NZ_CP043420.1"/>
</dbReference>
<dbReference type="Proteomes" id="UP000322553">
    <property type="component" value="Chromosome"/>
</dbReference>
<dbReference type="KEGG" id="kuy:FY550_07865"/>
<comment type="pathway">
    <text evidence="2 9">Cofactor biosynthesis; adenosylcobalamin biosynthesis.</text>
</comment>
<evidence type="ECO:0000256" key="5">
    <source>
        <dbReference type="ARBA" id="ARBA00022573"/>
    </source>
</evidence>
<feature type="transmembrane region" description="Helical" evidence="9">
    <location>
        <begin position="53"/>
        <end position="73"/>
    </location>
</feature>
<evidence type="ECO:0000313" key="10">
    <source>
        <dbReference type="EMBL" id="QEL11053.1"/>
    </source>
</evidence>
<dbReference type="PANTHER" id="PTHR34308">
    <property type="entry name" value="COBALAMIN BIOSYNTHESIS PROTEIN CBIB"/>
    <property type="match status" value="1"/>
</dbReference>
<dbReference type="UniPathway" id="UPA00148"/>
<dbReference type="GO" id="GO:0009236">
    <property type="term" value="P:cobalamin biosynthetic process"/>
    <property type="evidence" value="ECO:0007669"/>
    <property type="project" value="UniProtKB-UniRule"/>
</dbReference>
<proteinExistence type="inferred from homology"/>
<keyword evidence="6 9" id="KW-0812">Transmembrane</keyword>
<comment type="caution">
    <text evidence="9">Lacks conserved residue(s) required for the propagation of feature annotation.</text>
</comment>
<evidence type="ECO:0000256" key="9">
    <source>
        <dbReference type="HAMAP-Rule" id="MF_00024"/>
    </source>
</evidence>
<dbReference type="Pfam" id="PF03186">
    <property type="entry name" value="CobD_Cbib"/>
    <property type="match status" value="1"/>
</dbReference>
<evidence type="ECO:0000256" key="4">
    <source>
        <dbReference type="ARBA" id="ARBA00022475"/>
    </source>
</evidence>
<sequence length="311" mass="34079">MIIQITIALILDRLLGEPEKWHPLIGLGKFIGYIENCLYPTDTNSHTALFRGAVAWLAVLVPGMILAGVLVMLLPSESEWLTVLIQAIVLYLTLGWQSLLLHARRVITPLHARDRSSARKQLAMMVSRDTTALDDSGVALAATESVLENGCDAIFAAIFWFAVAGIPGVVGYRIVNTLDAMWGYRSERYNEFGRTAARADDIMNYIPARLCALSYALCALKPTRIKQALHCWRKQGSQWKSPNAGPVMAAGAGALDVQLGGPGRYHGKWQQRPVLGTGDSPNVQTLELACQLVNRAVIVWCTVLLCLELIS</sequence>
<organism evidence="10 11">
    <name type="scientific">Kushneria phosphatilytica</name>
    <dbReference type="NCBI Taxonomy" id="657387"/>
    <lineage>
        <taxon>Bacteria</taxon>
        <taxon>Pseudomonadati</taxon>
        <taxon>Pseudomonadota</taxon>
        <taxon>Gammaproteobacteria</taxon>
        <taxon>Oceanospirillales</taxon>
        <taxon>Halomonadaceae</taxon>
        <taxon>Kushneria</taxon>
    </lineage>
</organism>
<keyword evidence="8 9" id="KW-0472">Membrane</keyword>
<evidence type="ECO:0000256" key="2">
    <source>
        <dbReference type="ARBA" id="ARBA00004953"/>
    </source>
</evidence>
<gene>
    <name evidence="9" type="primary">cobD</name>
    <name evidence="10" type="ORF">FY550_07865</name>
</gene>